<sequence length="150" mass="17818">MNNKTLTEIQEMWKKDCQIDDIELDASSLNVPKLHAKYSELLSAKKLIQIKYEHALKDLQKDKWLWYTGKLDQEEIQEKNWDYDPFNGLTILKSDYDKFFGADKDIQTALEKLEICKVTVDYLQDVVSQLTWRHQTIKNIIEWRKFMAGS</sequence>
<name>A0A382GFK0_9ZZZZ</name>
<gene>
    <name evidence="1" type="ORF">METZ01_LOCUS225825</name>
</gene>
<dbReference type="EMBL" id="UINC01054815">
    <property type="protein sequence ID" value="SVB72971.1"/>
    <property type="molecule type" value="Genomic_DNA"/>
</dbReference>
<proteinExistence type="predicted"/>
<evidence type="ECO:0000313" key="1">
    <source>
        <dbReference type="EMBL" id="SVB72971.1"/>
    </source>
</evidence>
<dbReference type="Pfam" id="PF11056">
    <property type="entry name" value="UvsY"/>
    <property type="match status" value="1"/>
</dbReference>
<organism evidence="1">
    <name type="scientific">marine metagenome</name>
    <dbReference type="NCBI Taxonomy" id="408172"/>
    <lineage>
        <taxon>unclassified sequences</taxon>
        <taxon>metagenomes</taxon>
        <taxon>ecological metagenomes</taxon>
    </lineage>
</organism>
<accession>A0A382GFK0</accession>
<dbReference type="InterPro" id="IPR021289">
    <property type="entry name" value="UvsY"/>
</dbReference>
<reference evidence="1" key="1">
    <citation type="submission" date="2018-05" db="EMBL/GenBank/DDBJ databases">
        <authorList>
            <person name="Lanie J.A."/>
            <person name="Ng W.-L."/>
            <person name="Kazmierczak K.M."/>
            <person name="Andrzejewski T.M."/>
            <person name="Davidsen T.M."/>
            <person name="Wayne K.J."/>
            <person name="Tettelin H."/>
            <person name="Glass J.I."/>
            <person name="Rusch D."/>
            <person name="Podicherti R."/>
            <person name="Tsui H.-C.T."/>
            <person name="Winkler M.E."/>
        </authorList>
    </citation>
    <scope>NUCLEOTIDE SEQUENCE</scope>
</reference>
<dbReference type="AlphaFoldDB" id="A0A382GFK0"/>
<protein>
    <submittedName>
        <fullName evidence="1">Uncharacterized protein</fullName>
    </submittedName>
</protein>